<organism evidence="1 2">
    <name type="scientific">Lachnospira pectinoschiza</name>
    <dbReference type="NCBI Taxonomy" id="28052"/>
    <lineage>
        <taxon>Bacteria</taxon>
        <taxon>Bacillati</taxon>
        <taxon>Bacillota</taxon>
        <taxon>Clostridia</taxon>
        <taxon>Lachnospirales</taxon>
        <taxon>Lachnospiraceae</taxon>
        <taxon>Lachnospira</taxon>
    </lineage>
</organism>
<keyword evidence="2" id="KW-1185">Reference proteome</keyword>
<dbReference type="Proteomes" id="UP000187651">
    <property type="component" value="Unassembled WGS sequence"/>
</dbReference>
<dbReference type="OrthoDB" id="334160at2"/>
<evidence type="ECO:0000313" key="1">
    <source>
        <dbReference type="EMBL" id="SDM49814.1"/>
    </source>
</evidence>
<gene>
    <name evidence="1" type="ORF">SAMN05216544_0442</name>
</gene>
<reference evidence="2" key="1">
    <citation type="submission" date="2016-10" db="EMBL/GenBank/DDBJ databases">
        <authorList>
            <person name="Varghese N."/>
            <person name="Submissions S."/>
        </authorList>
    </citation>
    <scope>NUCLEOTIDE SEQUENCE [LARGE SCALE GENOMIC DNA]</scope>
    <source>
        <strain evidence="2">M83</strain>
    </source>
</reference>
<evidence type="ECO:0008006" key="3">
    <source>
        <dbReference type="Google" id="ProtNLM"/>
    </source>
</evidence>
<protein>
    <recommendedName>
        <fullName evidence="3">Cyclic nucleotide-binding domain-containing protein</fullName>
    </recommendedName>
</protein>
<accession>A0A1G9TQY8</accession>
<dbReference type="InterPro" id="IPR018490">
    <property type="entry name" value="cNMP-bd_dom_sf"/>
</dbReference>
<proteinExistence type="predicted"/>
<dbReference type="RefSeq" id="WP_074520719.1">
    <property type="nucleotide sequence ID" value="NZ_FNHZ01000001.1"/>
</dbReference>
<dbReference type="AlphaFoldDB" id="A0A1G9TQY8"/>
<name>A0A1G9TQY8_9FIRM</name>
<dbReference type="EMBL" id="FNHZ01000001">
    <property type="protein sequence ID" value="SDM49814.1"/>
    <property type="molecule type" value="Genomic_DNA"/>
</dbReference>
<sequence length="703" mass="81307">MGIVKFKAGDVIHDVGDSISTMEIVTKGSIKVTDCNEGNFVIKAGSIIGIGEEIAKCYKFRYVAQTEGSYYSYNYSSLADVERVLDANEKILPILARTAIDAVLLSANVVTKQYERVSTEYTQLMDNLKEYPKICKQLGQEPRDFTDLGKIAALAKEVNANSWQYDFIYALARHKEELNDSFFALDSKLAKGVILMADELLIKFSHEMEDLNLYNEALVRHALSFRQEFVLLRSRFEENKRNEAQDIENAPAIKNALDTILHYSGLDAEIAGRFKVNVNNYKEIENKFESTDHIRKLRKDIGRDYLDLYKAVLLNSLITDMPVEARMFLYFGFVDEDLAGEDNTKTLYKFAKLWEADEKGKYLTAYDWLIKVYNGEVPPSRNDFDLDFEGDLKEKKRSGDIDEKEYNRLLTSNEAKLDFEIRNMFASGNRVTYGRVTTYIPIFDKANIIKPLDLAYVDVATITKVINKVRETDYSVFYRERVYANADLGITKFFVDQEIIPYVILMPNLGSRGFLWQDIEGRKRDTPGRMLISIFHMVDLEDTVLKLCGEFRWELCKTVQGVYWNNVQDPSLTSEYCDYLQFYKKNSSLSSDHKEKVRTALKKHNNNYREVFIADYLSYMKYERNGSLRLNKVARGIIANYCTFSKEIRTGLMSNPQYAESMKRFVIAHKDKVSQVDNLIRKLDSKGLEIPTEVYEQRDYLNF</sequence>
<evidence type="ECO:0000313" key="2">
    <source>
        <dbReference type="Proteomes" id="UP000187651"/>
    </source>
</evidence>
<dbReference type="SUPFAM" id="SSF51206">
    <property type="entry name" value="cAMP-binding domain-like"/>
    <property type="match status" value="1"/>
</dbReference>